<keyword evidence="4 7" id="KW-1133">Transmembrane helix</keyword>
<keyword evidence="2 7" id="KW-0812">Transmembrane</keyword>
<dbReference type="RefSeq" id="XP_012881459.1">
    <property type="nucleotide sequence ID" value="XM_013026005.1"/>
</dbReference>
<evidence type="ECO:0000256" key="2">
    <source>
        <dbReference type="ARBA" id="ARBA00022692"/>
    </source>
</evidence>
<comment type="subcellular location">
    <subcellularLocation>
        <location evidence="1">Membrane</location>
        <topology evidence="1">Single-pass type I membrane protein</topology>
    </subcellularLocation>
</comment>
<dbReference type="GO" id="GO:0005737">
    <property type="term" value="C:cytoplasm"/>
    <property type="evidence" value="ECO:0007669"/>
    <property type="project" value="TreeGrafter"/>
</dbReference>
<sequence>MCWLRVWSQVFLPVFLSLVLIQLLISFSDNRSFQIYSSRSNQDTNMSLEEVCAQKKTCQLCTENRKCIWCREERTCKKYCFPYAGCKFNSIFWGNCKVDMFGIMMLIIIGILLLLFACSKSVDYGMSVTALLGAVQLACGRLEVGPWSCRLNSIPDSFEKLLLLNWKYSWQMESEGFALCTVELAELGTVLGIQNRLRKEEPNQPGGCVYCLQRDRYSRSAIASISTPSPSVRLGALEKQHGVCLLGCVCKLTEWGAQKKSLHRTLVRPRGLRALHPGRPPPTPRPVRAHAGAKEKRSDARPRRPSAFREGGRDAGNCAGDPREGQDEKERHPLPAGSGGALADHLKPSSWVSPSCHSRCGDFPPAGDGRGDTGPYLHRAVPGCQAALL</sequence>
<dbReference type="PANTHER" id="PTHR15191:SF14">
    <property type="entry name" value="PITUITARY TUMOR-TRANSFORMING GENE 1 PROTEIN-INTERACTING PROTEIN"/>
    <property type="match status" value="1"/>
</dbReference>
<evidence type="ECO:0000313" key="9">
    <source>
        <dbReference type="RefSeq" id="XP_012881459.1"/>
    </source>
</evidence>
<dbReference type="GO" id="GO:0005634">
    <property type="term" value="C:nucleus"/>
    <property type="evidence" value="ECO:0007669"/>
    <property type="project" value="TreeGrafter"/>
</dbReference>
<evidence type="ECO:0000256" key="5">
    <source>
        <dbReference type="ARBA" id="ARBA00023136"/>
    </source>
</evidence>
<evidence type="ECO:0000256" key="6">
    <source>
        <dbReference type="SAM" id="MobiDB-lite"/>
    </source>
</evidence>
<dbReference type="InterPro" id="IPR052304">
    <property type="entry name" value="PTTG1IP"/>
</dbReference>
<keyword evidence="5 7" id="KW-0472">Membrane</keyword>
<protein>
    <submittedName>
        <fullName evidence="9">Uncharacterized protein LOC105992908</fullName>
    </submittedName>
</protein>
<feature type="compositionally biased region" description="Basic and acidic residues" evidence="6">
    <location>
        <begin position="292"/>
        <end position="302"/>
    </location>
</feature>
<evidence type="ECO:0000313" key="8">
    <source>
        <dbReference type="Proteomes" id="UP000081671"/>
    </source>
</evidence>
<keyword evidence="3" id="KW-0732">Signal</keyword>
<dbReference type="GeneID" id="105992908"/>
<dbReference type="PANTHER" id="PTHR15191">
    <property type="entry name" value="PROTEIN CBG20567"/>
    <property type="match status" value="1"/>
</dbReference>
<evidence type="ECO:0000256" key="1">
    <source>
        <dbReference type="ARBA" id="ARBA00004479"/>
    </source>
</evidence>
<dbReference type="Proteomes" id="UP000081671">
    <property type="component" value="Unplaced"/>
</dbReference>
<keyword evidence="8" id="KW-1185">Reference proteome</keyword>
<dbReference type="AlphaFoldDB" id="A0A1S3FZI3"/>
<organism evidence="8 9">
    <name type="scientific">Dipodomys ordii</name>
    <name type="common">Ord's kangaroo rat</name>
    <dbReference type="NCBI Taxonomy" id="10020"/>
    <lineage>
        <taxon>Eukaryota</taxon>
        <taxon>Metazoa</taxon>
        <taxon>Chordata</taxon>
        <taxon>Craniata</taxon>
        <taxon>Vertebrata</taxon>
        <taxon>Euteleostomi</taxon>
        <taxon>Mammalia</taxon>
        <taxon>Eutheria</taxon>
        <taxon>Euarchontoglires</taxon>
        <taxon>Glires</taxon>
        <taxon>Rodentia</taxon>
        <taxon>Castorimorpha</taxon>
        <taxon>Heteromyidae</taxon>
        <taxon>Dipodomyinae</taxon>
        <taxon>Dipodomys</taxon>
    </lineage>
</organism>
<reference evidence="9" key="1">
    <citation type="submission" date="2025-08" db="UniProtKB">
        <authorList>
            <consortium name="RefSeq"/>
        </authorList>
    </citation>
    <scope>IDENTIFICATION</scope>
    <source>
        <tissue evidence="9">Kidney</tissue>
    </source>
</reference>
<name>A0A1S3FZI3_DIPOR</name>
<accession>A0A1S3FZI3</accession>
<dbReference type="InParanoid" id="A0A1S3FZI3"/>
<evidence type="ECO:0000256" key="3">
    <source>
        <dbReference type="ARBA" id="ARBA00022729"/>
    </source>
</evidence>
<proteinExistence type="predicted"/>
<evidence type="ECO:0000256" key="7">
    <source>
        <dbReference type="SAM" id="Phobius"/>
    </source>
</evidence>
<feature type="region of interest" description="Disordered" evidence="6">
    <location>
        <begin position="266"/>
        <end position="348"/>
    </location>
</feature>
<dbReference type="GO" id="GO:0006606">
    <property type="term" value="P:protein import into nucleus"/>
    <property type="evidence" value="ECO:0007669"/>
    <property type="project" value="TreeGrafter"/>
</dbReference>
<feature type="transmembrane region" description="Helical" evidence="7">
    <location>
        <begin position="98"/>
        <end position="117"/>
    </location>
</feature>
<feature type="compositionally biased region" description="Basic and acidic residues" evidence="6">
    <location>
        <begin position="321"/>
        <end position="333"/>
    </location>
</feature>
<evidence type="ECO:0000256" key="4">
    <source>
        <dbReference type="ARBA" id="ARBA00022989"/>
    </source>
</evidence>
<gene>
    <name evidence="9" type="primary">LOC105992908</name>
</gene>
<dbReference type="KEGG" id="dord:105992908"/>
<dbReference type="GO" id="GO:0016020">
    <property type="term" value="C:membrane"/>
    <property type="evidence" value="ECO:0007669"/>
    <property type="project" value="UniProtKB-SubCell"/>
</dbReference>
<dbReference type="OrthoDB" id="9607952at2759"/>
<feature type="transmembrane region" description="Helical" evidence="7">
    <location>
        <begin position="6"/>
        <end position="27"/>
    </location>
</feature>